<dbReference type="Pfam" id="PF04575">
    <property type="entry name" value="SlipAM"/>
    <property type="match status" value="1"/>
</dbReference>
<protein>
    <submittedName>
        <fullName evidence="3">DUF560 domain-containing protein</fullName>
    </submittedName>
</protein>
<keyword evidence="4" id="KW-1185">Reference proteome</keyword>
<feature type="signal peptide" evidence="1">
    <location>
        <begin position="1"/>
        <end position="43"/>
    </location>
</feature>
<dbReference type="Proteomes" id="UP000253977">
    <property type="component" value="Unassembled WGS sequence"/>
</dbReference>
<evidence type="ECO:0000313" key="4">
    <source>
        <dbReference type="Proteomes" id="UP000253977"/>
    </source>
</evidence>
<accession>A0A369TMS2</accession>
<gene>
    <name evidence="3" type="ORF">DU478_09000</name>
</gene>
<evidence type="ECO:0000256" key="1">
    <source>
        <dbReference type="SAM" id="SignalP"/>
    </source>
</evidence>
<proteinExistence type="predicted"/>
<dbReference type="InterPro" id="IPR011990">
    <property type="entry name" value="TPR-like_helical_dom_sf"/>
</dbReference>
<dbReference type="InterPro" id="IPR007655">
    <property type="entry name" value="Slam_C"/>
</dbReference>
<dbReference type="SUPFAM" id="SSF56935">
    <property type="entry name" value="Porins"/>
    <property type="match status" value="1"/>
</dbReference>
<feature type="domain" description="Surface lipoprotein assembly modifier C-terminal" evidence="2">
    <location>
        <begin position="182"/>
        <end position="465"/>
    </location>
</feature>
<organism evidence="3 4">
    <name type="scientific">Thalassococcus profundi</name>
    <dbReference type="NCBI Taxonomy" id="2282382"/>
    <lineage>
        <taxon>Bacteria</taxon>
        <taxon>Pseudomonadati</taxon>
        <taxon>Pseudomonadota</taxon>
        <taxon>Alphaproteobacteria</taxon>
        <taxon>Rhodobacterales</taxon>
        <taxon>Roseobacteraceae</taxon>
        <taxon>Thalassococcus</taxon>
    </lineage>
</organism>
<name>A0A369TMS2_9RHOB</name>
<keyword evidence="1" id="KW-0732">Signal</keyword>
<dbReference type="AlphaFoldDB" id="A0A369TMS2"/>
<dbReference type="Gene3D" id="1.25.40.10">
    <property type="entry name" value="Tetratricopeptide repeat domain"/>
    <property type="match status" value="1"/>
</dbReference>
<feature type="chain" id="PRO_5016695696" evidence="1">
    <location>
        <begin position="44"/>
        <end position="465"/>
    </location>
</feature>
<comment type="caution">
    <text evidence="3">The sequence shown here is derived from an EMBL/GenBank/DDBJ whole genome shotgun (WGS) entry which is preliminary data.</text>
</comment>
<dbReference type="EMBL" id="QPMK01000005">
    <property type="protein sequence ID" value="RDD66573.1"/>
    <property type="molecule type" value="Genomic_DNA"/>
</dbReference>
<evidence type="ECO:0000259" key="2">
    <source>
        <dbReference type="Pfam" id="PF04575"/>
    </source>
</evidence>
<sequence length="465" mass="51407">MILNTPRRALRVRRGAFKLLRRGRNVLCVAASCLLITSGAADALNARLANGQVVTVNSSAELQTTVRLLLANGMRDDARRLVRAFEPGHPDHAVRVAYVDGLAAAAEGNDVEAVRIFRNILAQRPELDLVRVQLVGAMARLDLDDGARAQAERLVAAGVDDKLDGQLSGLLRQLDANRPLTFRGYLSFLPSTNVNNGTDRSTVAIGPVAGVIPDDERRKSGLGIALGGQVAFRHQMTPSNAFIAALDGRVERFPTIDRTNTTGQLSLGVEHRLPRGKALFRLLTGLAHQDGDRTYRYDGLSIETNTRIGDSWRLYFGPEYRQETYDRTRGEDGSTFDLPVQLDRFAGPDSFVRFIAGATFGRKRLDRFSFDEARLGLGYYREMPMGFSGYAEVIAARRTYHDDFPGISDPRRDERLSFGVTVTKRDLVVAGFAPQVSLRATRTRSNAAFHDTTKTDLDIRLVKEF</sequence>
<reference evidence="3 4" key="1">
    <citation type="submission" date="2018-07" db="EMBL/GenBank/DDBJ databases">
        <title>Thalassococcus profundi sp. nov., a marine bacterium isolated from deep seawater of Okinawa Trough.</title>
        <authorList>
            <person name="Yu M."/>
        </authorList>
    </citation>
    <scope>NUCLEOTIDE SEQUENCE [LARGE SCALE GENOMIC DNA]</scope>
    <source>
        <strain evidence="3 4">WRAS1</strain>
    </source>
</reference>
<evidence type="ECO:0000313" key="3">
    <source>
        <dbReference type="EMBL" id="RDD66573.1"/>
    </source>
</evidence>